<feature type="domain" description="Aldehyde dehydrogenase" evidence="5">
    <location>
        <begin position="16"/>
        <end position="478"/>
    </location>
</feature>
<dbReference type="KEGG" id="bxb:DR64_7270"/>
<dbReference type="PATRIC" id="fig|266265.5.peg.5769"/>
<dbReference type="RefSeq" id="WP_011491364.1">
    <property type="nucleotide sequence ID" value="NC_007952.1"/>
</dbReference>
<feature type="active site" evidence="3">
    <location>
        <position position="253"/>
    </location>
</feature>
<evidence type="ECO:0000256" key="2">
    <source>
        <dbReference type="ARBA" id="ARBA00023002"/>
    </source>
</evidence>
<dbReference type="FunFam" id="3.40.309.10:FF:000009">
    <property type="entry name" value="Aldehyde dehydrogenase A"/>
    <property type="match status" value="1"/>
</dbReference>
<comment type="similarity">
    <text evidence="1 4">Belongs to the aldehyde dehydrogenase family.</text>
</comment>
<dbReference type="FunFam" id="3.40.605.10:FF:000007">
    <property type="entry name" value="NAD/NADP-dependent betaine aldehyde dehydrogenase"/>
    <property type="match status" value="1"/>
</dbReference>
<name>Q13PH7_PARXL</name>
<dbReference type="Gene3D" id="3.40.309.10">
    <property type="entry name" value="Aldehyde Dehydrogenase, Chain A, domain 2"/>
    <property type="match status" value="1"/>
</dbReference>
<dbReference type="PROSITE" id="PS00687">
    <property type="entry name" value="ALDEHYDE_DEHYDR_GLU"/>
    <property type="match status" value="1"/>
</dbReference>
<dbReference type="FunFam" id="3.40.605.10:FF:000026">
    <property type="entry name" value="Aldehyde dehydrogenase, putative"/>
    <property type="match status" value="1"/>
</dbReference>
<reference evidence="6 7" key="1">
    <citation type="journal article" date="2006" name="Proc. Natl. Acad. Sci. U.S.A.">
        <title>Burkholderia xenovorans LB400 harbors a multi-replicon, 9.73-Mbp genome shaped for versatility.</title>
        <authorList>
            <person name="Chain P.S."/>
            <person name="Denef V.J."/>
            <person name="Konstantinidis K.T."/>
            <person name="Vergez L.M."/>
            <person name="Agullo L."/>
            <person name="Reyes V.L."/>
            <person name="Hauser L."/>
            <person name="Cordova M."/>
            <person name="Gomez L."/>
            <person name="Gonzalez M."/>
            <person name="Land M."/>
            <person name="Lao V."/>
            <person name="Larimer F."/>
            <person name="LiPuma J.J."/>
            <person name="Mahenthiralingam E."/>
            <person name="Malfatti S.A."/>
            <person name="Marx C.J."/>
            <person name="Parnell J.J."/>
            <person name="Ramette A."/>
            <person name="Richardson P."/>
            <person name="Seeger M."/>
            <person name="Smith D."/>
            <person name="Spilker T."/>
            <person name="Sul W.J."/>
            <person name="Tsoi T.V."/>
            <person name="Ulrich L.E."/>
            <person name="Zhulin I.B."/>
            <person name="Tiedje J.M."/>
        </authorList>
    </citation>
    <scope>NUCLEOTIDE SEQUENCE [LARGE SCALE GENOMIC DNA]</scope>
    <source>
        <strain evidence="6 7">LB400</strain>
    </source>
</reference>
<proteinExistence type="inferred from homology"/>
<evidence type="ECO:0000256" key="3">
    <source>
        <dbReference type="PROSITE-ProRule" id="PRU10007"/>
    </source>
</evidence>
<keyword evidence="2 4" id="KW-0560">Oxidoreductase</keyword>
<accession>Q13PH7</accession>
<evidence type="ECO:0000256" key="1">
    <source>
        <dbReference type="ARBA" id="ARBA00009986"/>
    </source>
</evidence>
<dbReference type="eggNOG" id="COG1012">
    <property type="taxonomic scope" value="Bacteria"/>
</dbReference>
<dbReference type="InterPro" id="IPR015590">
    <property type="entry name" value="Aldehyde_DH_dom"/>
</dbReference>
<protein>
    <submittedName>
        <fullName evidence="6">Aldehyde dehydrogenase</fullName>
    </submittedName>
</protein>
<keyword evidence="7" id="KW-1185">Reference proteome</keyword>
<organism evidence="6 7">
    <name type="scientific">Paraburkholderia xenovorans (strain LB400)</name>
    <dbReference type="NCBI Taxonomy" id="266265"/>
    <lineage>
        <taxon>Bacteria</taxon>
        <taxon>Pseudomonadati</taxon>
        <taxon>Pseudomonadota</taxon>
        <taxon>Betaproteobacteria</taxon>
        <taxon>Burkholderiales</taxon>
        <taxon>Burkholderiaceae</taxon>
        <taxon>Paraburkholderia</taxon>
    </lineage>
</organism>
<dbReference type="PANTHER" id="PTHR11699">
    <property type="entry name" value="ALDEHYDE DEHYDROGENASE-RELATED"/>
    <property type="match status" value="1"/>
</dbReference>
<dbReference type="AlphaFoldDB" id="Q13PH7"/>
<dbReference type="Proteomes" id="UP000001817">
    <property type="component" value="Chromosome 2"/>
</dbReference>
<evidence type="ECO:0000259" key="5">
    <source>
        <dbReference type="Pfam" id="PF00171"/>
    </source>
</evidence>
<dbReference type="InterPro" id="IPR029510">
    <property type="entry name" value="Ald_DH_CS_GLU"/>
</dbReference>
<dbReference type="Pfam" id="PF00171">
    <property type="entry name" value="Aldedh"/>
    <property type="match status" value="1"/>
</dbReference>
<dbReference type="PROSITE" id="PS00070">
    <property type="entry name" value="ALDEHYDE_DEHYDR_CYS"/>
    <property type="match status" value="1"/>
</dbReference>
<sequence length="494" mass="52794">MADQVEVFSMYIDGEFVQAEGGRTLDSINPWSGSVWAKVPDATAADVNRAVEAAHRAFTSGPWPKMTPTERAVLLQKLADKLVEHKERLGYVETQDTGKLLKETTWQAGHTARAYTYFAGLADKLQGDIPPSGASMLNLVLHEPVGVVAAIIPWNSQLQLSAYKIAPALATGNTIVVKASEDASTPLLTLAKLVHEVGFPPGVINFVSGGANPCAITLTSHPLVRRIAFTGGADTARRLIPNSAHNIAKLSLELGGKSPVIVFDDADLDSCVNGIVAGIFGASGQSCAAGSRLLAHESIHDVLVERLVERCKTIRVGDPFDAATNMGPLATARQVDRIETLLASSVEQGARVVSGGKRIGGLPFNQCFEPTIALCDRSDYPIVQEELFGPVLSVLKFRDDDEAVALANDSKYAFAGGIFSRDFARAMRTARVVNAGRLWINTYRVTGVNVPFGGFKQSGYGREAGIDALKDYTETKAVMIEVGGEAVADPFVMR</sequence>
<dbReference type="Gene3D" id="3.40.605.10">
    <property type="entry name" value="Aldehyde Dehydrogenase, Chain A, domain 1"/>
    <property type="match status" value="1"/>
</dbReference>
<dbReference type="SUPFAM" id="SSF53720">
    <property type="entry name" value="ALDH-like"/>
    <property type="match status" value="1"/>
</dbReference>
<gene>
    <name evidence="6" type="ORF">Bxe_B1970</name>
</gene>
<evidence type="ECO:0000256" key="4">
    <source>
        <dbReference type="RuleBase" id="RU003345"/>
    </source>
</evidence>
<dbReference type="InterPro" id="IPR016161">
    <property type="entry name" value="Ald_DH/histidinol_DH"/>
</dbReference>
<dbReference type="CDD" id="cd07114">
    <property type="entry name" value="ALDH_DhaS"/>
    <property type="match status" value="1"/>
</dbReference>
<dbReference type="GO" id="GO:0016620">
    <property type="term" value="F:oxidoreductase activity, acting on the aldehyde or oxo group of donors, NAD or NADP as acceptor"/>
    <property type="evidence" value="ECO:0007669"/>
    <property type="project" value="InterPro"/>
</dbReference>
<dbReference type="EMBL" id="CP000271">
    <property type="protein sequence ID" value="ABE34012.1"/>
    <property type="molecule type" value="Genomic_DNA"/>
</dbReference>
<dbReference type="KEGG" id="bxe:Bxe_B1970"/>
<dbReference type="STRING" id="266265.Bxe_B1970"/>
<evidence type="ECO:0000313" key="6">
    <source>
        <dbReference type="EMBL" id="ABE34012.1"/>
    </source>
</evidence>
<dbReference type="InterPro" id="IPR016162">
    <property type="entry name" value="Ald_DH_N"/>
</dbReference>
<evidence type="ECO:0000313" key="7">
    <source>
        <dbReference type="Proteomes" id="UP000001817"/>
    </source>
</evidence>
<dbReference type="InterPro" id="IPR016160">
    <property type="entry name" value="Ald_DH_CS_CYS"/>
</dbReference>
<dbReference type="InterPro" id="IPR016163">
    <property type="entry name" value="Ald_DH_C"/>
</dbReference>